<sequence length="267" mass="29666">MTDFDLPALGLGTSANDDFEECAETVKTALDLGYRHVDTAQMYDNEDAVGEGIRRADVPREDVVVATKVHPDNLAYDDAKRTARESLERLGLTSVDLLYVHWPISAYDPEATLRAMDELREEGLCDHVGLSNFTPDLLDEARAILDSPVVAHQVECHPLFPQEELRAYAVEHGHYLVGYSPLGRGEALDDPLLTEIAEKHDTSTAAVCLAWAFAQEALVPIPKATGDHVRANYEARELELDEADLARIADYDVRERVIDPDDAAWNR</sequence>
<evidence type="ECO:0000313" key="6">
    <source>
        <dbReference type="Proteomes" id="UP001596443"/>
    </source>
</evidence>
<keyword evidence="2" id="KW-0521">NADP</keyword>
<dbReference type="Gene3D" id="3.20.20.100">
    <property type="entry name" value="NADP-dependent oxidoreductase domain"/>
    <property type="match status" value="1"/>
</dbReference>
<comment type="caution">
    <text evidence="5">The sequence shown here is derived from an EMBL/GenBank/DDBJ whole genome shotgun (WGS) entry which is preliminary data.</text>
</comment>
<dbReference type="RefSeq" id="WP_284062999.1">
    <property type="nucleotide sequence ID" value="NZ_CP126158.1"/>
</dbReference>
<dbReference type="InterPro" id="IPR020471">
    <property type="entry name" value="AKR"/>
</dbReference>
<dbReference type="InterPro" id="IPR036812">
    <property type="entry name" value="NAD(P)_OxRdtase_dom_sf"/>
</dbReference>
<accession>A0ABD5TA68</accession>
<dbReference type="PRINTS" id="PR00069">
    <property type="entry name" value="ALDKETRDTASE"/>
</dbReference>
<dbReference type="PANTHER" id="PTHR43827:SF3">
    <property type="entry name" value="NADP-DEPENDENT OXIDOREDUCTASE DOMAIN-CONTAINING PROTEIN"/>
    <property type="match status" value="1"/>
</dbReference>
<organism evidence="5 6">
    <name type="scientific">Halobaculum halobium</name>
    <dbReference type="NCBI Taxonomy" id="3032281"/>
    <lineage>
        <taxon>Archaea</taxon>
        <taxon>Methanobacteriati</taxon>
        <taxon>Methanobacteriota</taxon>
        <taxon>Stenosarchaea group</taxon>
        <taxon>Halobacteria</taxon>
        <taxon>Halobacteriales</taxon>
        <taxon>Haloferacaceae</taxon>
        <taxon>Halobaculum</taxon>
    </lineage>
</organism>
<dbReference type="AlphaFoldDB" id="A0ABD5TA68"/>
<evidence type="ECO:0000256" key="2">
    <source>
        <dbReference type="ARBA" id="ARBA00022857"/>
    </source>
</evidence>
<dbReference type="SUPFAM" id="SSF51430">
    <property type="entry name" value="NAD(P)-linked oxidoreductase"/>
    <property type="match status" value="1"/>
</dbReference>
<proteinExistence type="inferred from homology"/>
<feature type="domain" description="NADP-dependent oxidoreductase" evidence="4">
    <location>
        <begin position="9"/>
        <end position="249"/>
    </location>
</feature>
<dbReference type="GO" id="GO:0016616">
    <property type="term" value="F:oxidoreductase activity, acting on the CH-OH group of donors, NAD or NADP as acceptor"/>
    <property type="evidence" value="ECO:0007669"/>
    <property type="project" value="UniProtKB-ARBA"/>
</dbReference>
<evidence type="ECO:0000313" key="5">
    <source>
        <dbReference type="EMBL" id="MFC6786190.1"/>
    </source>
</evidence>
<dbReference type="EMBL" id="JBHSWX010000012">
    <property type="protein sequence ID" value="MFC6786190.1"/>
    <property type="molecule type" value="Genomic_DNA"/>
</dbReference>
<dbReference type="PIRSF" id="PIRSF000097">
    <property type="entry name" value="AKR"/>
    <property type="match status" value="1"/>
</dbReference>
<protein>
    <submittedName>
        <fullName evidence="5">Aldo/keto reductase</fullName>
    </submittedName>
</protein>
<dbReference type="GeneID" id="81209258"/>
<dbReference type="Pfam" id="PF00248">
    <property type="entry name" value="Aldo_ket_red"/>
    <property type="match status" value="1"/>
</dbReference>
<gene>
    <name evidence="5" type="ORF">ACFQFD_09395</name>
</gene>
<reference evidence="5 6" key="1">
    <citation type="journal article" date="2019" name="Int. J. Syst. Evol. Microbiol.">
        <title>The Global Catalogue of Microorganisms (GCM) 10K type strain sequencing project: providing services to taxonomists for standard genome sequencing and annotation.</title>
        <authorList>
            <consortium name="The Broad Institute Genomics Platform"/>
            <consortium name="The Broad Institute Genome Sequencing Center for Infectious Disease"/>
            <person name="Wu L."/>
            <person name="Ma J."/>
        </authorList>
    </citation>
    <scope>NUCLEOTIDE SEQUENCE [LARGE SCALE GENOMIC DNA]</scope>
    <source>
        <strain evidence="5 6">SYNS20</strain>
    </source>
</reference>
<keyword evidence="3" id="KW-0560">Oxidoreductase</keyword>
<dbReference type="InterPro" id="IPR018170">
    <property type="entry name" value="Aldo/ket_reductase_CS"/>
</dbReference>
<comment type="similarity">
    <text evidence="1">Belongs to the aldo/keto reductase family.</text>
</comment>
<evidence type="ECO:0000256" key="1">
    <source>
        <dbReference type="ARBA" id="ARBA00007905"/>
    </source>
</evidence>
<dbReference type="PANTHER" id="PTHR43827">
    <property type="entry name" value="2,5-DIKETO-D-GLUCONIC ACID REDUCTASE"/>
    <property type="match status" value="1"/>
</dbReference>
<evidence type="ECO:0000259" key="4">
    <source>
        <dbReference type="Pfam" id="PF00248"/>
    </source>
</evidence>
<dbReference type="PROSITE" id="PS00798">
    <property type="entry name" value="ALDOKETO_REDUCTASE_1"/>
    <property type="match status" value="1"/>
</dbReference>
<name>A0ABD5TA68_9EURY</name>
<keyword evidence="6" id="KW-1185">Reference proteome</keyword>
<dbReference type="InterPro" id="IPR023210">
    <property type="entry name" value="NADP_OxRdtase_dom"/>
</dbReference>
<dbReference type="Proteomes" id="UP001596443">
    <property type="component" value="Unassembled WGS sequence"/>
</dbReference>
<evidence type="ECO:0000256" key="3">
    <source>
        <dbReference type="ARBA" id="ARBA00023002"/>
    </source>
</evidence>